<dbReference type="EMBL" id="AGUE01000149">
    <property type="protein sequence ID" value="EHK98473.1"/>
    <property type="molecule type" value="Genomic_DNA"/>
</dbReference>
<sequence>MAGFPLYSNNSMPSWYDASEDVVMNDGNDFSFLAAQPIKAQQSQAPGGYPMEFYDLVLEKSPKAHYLVLKTHSGDPPKPDIFYMPHIVYLENDGQVLSDKKHHPCLYPGRGCWKDHNRRSFARAADLERHYNVVHHASVEEIKCDYPRCARHTDAFTRKDHCRDHYKEFHKEDIGSYKGAKNNIDKAQWQAKQQQWADERQIKPEWWRCPRCLDRIYVATEDMKLVSNC</sequence>
<protein>
    <recommendedName>
        <fullName evidence="3">C2H2-type domain-containing protein</fullName>
    </recommendedName>
</protein>
<proteinExistence type="predicted"/>
<dbReference type="HOGENOM" id="CLU_070615_2_0_1"/>
<name>H0ESM0_GLAL7</name>
<keyword evidence="2" id="KW-1185">Reference proteome</keyword>
<comment type="caution">
    <text evidence="1">The sequence shown here is derived from an EMBL/GenBank/DDBJ whole genome shotgun (WGS) entry which is preliminary data.</text>
</comment>
<dbReference type="InParanoid" id="H0ESM0"/>
<dbReference type="AlphaFoldDB" id="H0ESM0"/>
<organism evidence="1 2">
    <name type="scientific">Glarea lozoyensis (strain ATCC 74030 / MF5533)</name>
    <dbReference type="NCBI Taxonomy" id="1104152"/>
    <lineage>
        <taxon>Eukaryota</taxon>
        <taxon>Fungi</taxon>
        <taxon>Dikarya</taxon>
        <taxon>Ascomycota</taxon>
        <taxon>Pezizomycotina</taxon>
        <taxon>Leotiomycetes</taxon>
        <taxon>Helotiales</taxon>
        <taxon>Helotiaceae</taxon>
        <taxon>Glarea</taxon>
    </lineage>
</organism>
<evidence type="ECO:0000313" key="1">
    <source>
        <dbReference type="EMBL" id="EHK98473.1"/>
    </source>
</evidence>
<dbReference type="Proteomes" id="UP000005446">
    <property type="component" value="Unassembled WGS sequence"/>
</dbReference>
<reference evidence="1 2" key="1">
    <citation type="journal article" date="2012" name="Eukaryot. Cell">
        <title>Genome sequence of the fungus Glarea lozoyensis: the first genome sequence of a species from the Helotiaceae family.</title>
        <authorList>
            <person name="Youssar L."/>
            <person name="Gruening B.A."/>
            <person name="Erxleben A."/>
            <person name="Guenther S."/>
            <person name="Huettel W."/>
        </authorList>
    </citation>
    <scope>NUCLEOTIDE SEQUENCE [LARGE SCALE GENOMIC DNA]</scope>
    <source>
        <strain evidence="2">ATCC 74030 / MF5533</strain>
    </source>
</reference>
<gene>
    <name evidence="1" type="ORF">M7I_5718</name>
</gene>
<accession>H0ESM0</accession>
<evidence type="ECO:0000313" key="2">
    <source>
        <dbReference type="Proteomes" id="UP000005446"/>
    </source>
</evidence>
<dbReference type="OrthoDB" id="2687452at2759"/>
<evidence type="ECO:0008006" key="3">
    <source>
        <dbReference type="Google" id="ProtNLM"/>
    </source>
</evidence>